<feature type="domain" description="Reverse transcriptase/retrotransposon-derived protein RNase H-like" evidence="1">
    <location>
        <begin position="2"/>
        <end position="60"/>
    </location>
</feature>
<reference evidence="2" key="1">
    <citation type="submission" date="2023-08" db="EMBL/GenBank/DDBJ databases">
        <title>A de novo genome assembly of Solanum verrucosum Schlechtendal, a Mexican diploid species geographically isolated from the other diploid A-genome species in potato relatives.</title>
        <authorList>
            <person name="Hosaka K."/>
        </authorList>
    </citation>
    <scope>NUCLEOTIDE SEQUENCE</scope>
    <source>
        <tissue evidence="2">Young leaves</tissue>
    </source>
</reference>
<dbReference type="Pfam" id="PF17919">
    <property type="entry name" value="RT_RNaseH_2"/>
    <property type="match status" value="1"/>
</dbReference>
<dbReference type="InterPro" id="IPR043502">
    <property type="entry name" value="DNA/RNA_pol_sf"/>
</dbReference>
<dbReference type="EMBL" id="CP133621">
    <property type="protein sequence ID" value="WMV51332.1"/>
    <property type="molecule type" value="Genomic_DNA"/>
</dbReference>
<organism evidence="2 3">
    <name type="scientific">Solanum verrucosum</name>
    <dbReference type="NCBI Taxonomy" id="315347"/>
    <lineage>
        <taxon>Eukaryota</taxon>
        <taxon>Viridiplantae</taxon>
        <taxon>Streptophyta</taxon>
        <taxon>Embryophyta</taxon>
        <taxon>Tracheophyta</taxon>
        <taxon>Spermatophyta</taxon>
        <taxon>Magnoliopsida</taxon>
        <taxon>eudicotyledons</taxon>
        <taxon>Gunneridae</taxon>
        <taxon>Pentapetalae</taxon>
        <taxon>asterids</taxon>
        <taxon>lamiids</taxon>
        <taxon>Solanales</taxon>
        <taxon>Solanaceae</taxon>
        <taxon>Solanoideae</taxon>
        <taxon>Solaneae</taxon>
        <taxon>Solanum</taxon>
    </lineage>
</organism>
<dbReference type="Gene3D" id="3.10.20.370">
    <property type="match status" value="1"/>
</dbReference>
<dbReference type="PANTHER" id="PTHR34072">
    <property type="entry name" value="ENZYMATIC POLYPROTEIN-RELATED"/>
    <property type="match status" value="1"/>
</dbReference>
<protein>
    <recommendedName>
        <fullName evidence="1">Reverse transcriptase/retrotransposon-derived protein RNase H-like domain-containing protein</fullName>
    </recommendedName>
</protein>
<keyword evidence="3" id="KW-1185">Reference proteome</keyword>
<evidence type="ECO:0000313" key="2">
    <source>
        <dbReference type="EMBL" id="WMV51332.1"/>
    </source>
</evidence>
<dbReference type="Proteomes" id="UP001234989">
    <property type="component" value="Chromosome 10"/>
</dbReference>
<name>A0AAF0ZT52_SOLVR</name>
<evidence type="ECO:0000313" key="3">
    <source>
        <dbReference type="Proteomes" id="UP001234989"/>
    </source>
</evidence>
<dbReference type="AlphaFoldDB" id="A0AAF0ZT52"/>
<accession>A0AAF0ZT52</accession>
<dbReference type="InterPro" id="IPR041577">
    <property type="entry name" value="RT_RNaseH_2"/>
</dbReference>
<evidence type="ECO:0000259" key="1">
    <source>
        <dbReference type="Pfam" id="PF17919"/>
    </source>
</evidence>
<dbReference type="SUPFAM" id="SSF56672">
    <property type="entry name" value="DNA/RNA polymerases"/>
    <property type="match status" value="1"/>
</dbReference>
<dbReference type="PANTHER" id="PTHR34072:SF50">
    <property type="entry name" value="NUCLEOTIDYLTRANSFERASE, RIBONUCLEASE H"/>
    <property type="match status" value="1"/>
</dbReference>
<proteinExistence type="predicted"/>
<gene>
    <name evidence="2" type="ORF">MTR67_044717</name>
</gene>
<sequence>MLPDFTQEFHVETDASGIGIGAVLSQRGHPITFYCQKLCPRMQKASTYHREMYAITEAVGK</sequence>